<keyword evidence="2" id="KW-0732">Signal</keyword>
<dbReference type="AlphaFoldDB" id="A0A843SAK3"/>
<dbReference type="EMBL" id="WHUF01000002">
    <property type="protein sequence ID" value="MQA19134.1"/>
    <property type="molecule type" value="Genomic_DNA"/>
</dbReference>
<reference evidence="3 4" key="1">
    <citation type="submission" date="2019-10" db="EMBL/GenBank/DDBJ databases">
        <title>Two novel species isolated from a subtropical stream in China.</title>
        <authorList>
            <person name="Lu H."/>
        </authorList>
    </citation>
    <scope>NUCLEOTIDE SEQUENCE [LARGE SCALE GENOMIC DNA]</scope>
    <source>
        <strain evidence="3 4">FT103W</strain>
    </source>
</reference>
<protein>
    <recommendedName>
        <fullName evidence="5">Permease</fullName>
    </recommendedName>
</protein>
<organism evidence="3 4">
    <name type="scientific">Rugamonas rivuli</name>
    <dbReference type="NCBI Taxonomy" id="2743358"/>
    <lineage>
        <taxon>Bacteria</taxon>
        <taxon>Pseudomonadati</taxon>
        <taxon>Pseudomonadota</taxon>
        <taxon>Betaproteobacteria</taxon>
        <taxon>Burkholderiales</taxon>
        <taxon>Oxalobacteraceae</taxon>
        <taxon>Telluria group</taxon>
        <taxon>Rugamonas</taxon>
    </lineage>
</organism>
<proteinExistence type="predicted"/>
<comment type="caution">
    <text evidence="3">The sequence shown here is derived from an EMBL/GenBank/DDBJ whole genome shotgun (WGS) entry which is preliminary data.</text>
</comment>
<feature type="coiled-coil region" evidence="1">
    <location>
        <begin position="153"/>
        <end position="180"/>
    </location>
</feature>
<feature type="signal peptide" evidence="2">
    <location>
        <begin position="1"/>
        <end position="23"/>
    </location>
</feature>
<evidence type="ECO:0008006" key="5">
    <source>
        <dbReference type="Google" id="ProtNLM"/>
    </source>
</evidence>
<accession>A0A843SAK3</accession>
<sequence length="197" mass="21441">MTYDLTSVAGRRWLLLMLSLSLAACTLTTPRPTLPTPAEVTLPPPPVIVELPPPPPPDEVGPLLSYHLQLRKMTQGDMLKELSGLGLQQRSPRVAIQMGMVLMLTRGSGDLARAQALLDSVATATETEAQPFKALAQLLSSNCAETRRLAEHADKLALQQKDSQRRIDQLNEMLEGLKTIERTLPARPAVGPQAVIK</sequence>
<name>A0A843SAK3_9BURK</name>
<feature type="chain" id="PRO_5032690447" description="Permease" evidence="2">
    <location>
        <begin position="24"/>
        <end position="197"/>
    </location>
</feature>
<dbReference type="Proteomes" id="UP000444318">
    <property type="component" value="Unassembled WGS sequence"/>
</dbReference>
<evidence type="ECO:0000256" key="2">
    <source>
        <dbReference type="SAM" id="SignalP"/>
    </source>
</evidence>
<dbReference type="RefSeq" id="WP_152802706.1">
    <property type="nucleotide sequence ID" value="NZ_WHUF01000002.1"/>
</dbReference>
<evidence type="ECO:0000313" key="3">
    <source>
        <dbReference type="EMBL" id="MQA19134.1"/>
    </source>
</evidence>
<evidence type="ECO:0000256" key="1">
    <source>
        <dbReference type="SAM" id="Coils"/>
    </source>
</evidence>
<keyword evidence="4" id="KW-1185">Reference proteome</keyword>
<gene>
    <name evidence="3" type="ORF">GEV01_06350</name>
</gene>
<evidence type="ECO:0000313" key="4">
    <source>
        <dbReference type="Proteomes" id="UP000444318"/>
    </source>
</evidence>
<keyword evidence="1" id="KW-0175">Coiled coil</keyword>